<evidence type="ECO:0000313" key="5">
    <source>
        <dbReference type="Proteomes" id="UP000255108"/>
    </source>
</evidence>
<name>A0A377QDH6_9NEIS</name>
<dbReference type="Proteomes" id="UP000255108">
    <property type="component" value="Unassembled WGS sequence"/>
</dbReference>
<gene>
    <name evidence="4" type="ORF">EV682_12263</name>
    <name evidence="3" type="ORF">NCTC11159_03014</name>
</gene>
<reference evidence="3 5" key="1">
    <citation type="submission" date="2018-06" db="EMBL/GenBank/DDBJ databases">
        <authorList>
            <consortium name="Pathogen Informatics"/>
            <person name="Doyle S."/>
        </authorList>
    </citation>
    <scope>NUCLEOTIDE SEQUENCE [LARGE SCALE GENOMIC DNA]</scope>
    <source>
        <strain evidence="3 5">NCTC11159</strain>
    </source>
</reference>
<evidence type="ECO:0000313" key="3">
    <source>
        <dbReference type="EMBL" id="STQ91931.1"/>
    </source>
</evidence>
<dbReference type="EMBL" id="UGHR01000001">
    <property type="protein sequence ID" value="STQ91931.1"/>
    <property type="molecule type" value="Genomic_DNA"/>
</dbReference>
<organism evidence="3 5">
    <name type="scientific">Iodobacter fluviatilis</name>
    <dbReference type="NCBI Taxonomy" id="537"/>
    <lineage>
        <taxon>Bacteria</taxon>
        <taxon>Pseudomonadati</taxon>
        <taxon>Pseudomonadota</taxon>
        <taxon>Betaproteobacteria</taxon>
        <taxon>Neisseriales</taxon>
        <taxon>Chitinibacteraceae</taxon>
        <taxon>Iodobacter</taxon>
    </lineage>
</organism>
<feature type="region of interest" description="Disordered" evidence="1">
    <location>
        <begin position="18"/>
        <end position="39"/>
    </location>
</feature>
<dbReference type="Proteomes" id="UP000295794">
    <property type="component" value="Unassembled WGS sequence"/>
</dbReference>
<protein>
    <submittedName>
        <fullName evidence="3">Uncharacterized protein</fullName>
    </submittedName>
</protein>
<dbReference type="EMBL" id="SMBT01000022">
    <property type="protein sequence ID" value="TCU81425.1"/>
    <property type="molecule type" value="Genomic_DNA"/>
</dbReference>
<feature type="signal peptide" evidence="2">
    <location>
        <begin position="1"/>
        <end position="19"/>
    </location>
</feature>
<accession>A0A377QDH6</accession>
<keyword evidence="6" id="KW-1185">Reference proteome</keyword>
<feature type="chain" id="PRO_5016598451" evidence="2">
    <location>
        <begin position="20"/>
        <end position="39"/>
    </location>
</feature>
<evidence type="ECO:0000256" key="2">
    <source>
        <dbReference type="SAM" id="SignalP"/>
    </source>
</evidence>
<dbReference type="AlphaFoldDB" id="A0A377QDH6"/>
<evidence type="ECO:0000313" key="4">
    <source>
        <dbReference type="EMBL" id="TCU81425.1"/>
    </source>
</evidence>
<reference evidence="4 6" key="2">
    <citation type="submission" date="2019-03" db="EMBL/GenBank/DDBJ databases">
        <title>Genomic Encyclopedia of Type Strains, Phase IV (KMG-IV): sequencing the most valuable type-strain genomes for metagenomic binning, comparative biology and taxonomic classification.</title>
        <authorList>
            <person name="Goeker M."/>
        </authorList>
    </citation>
    <scope>NUCLEOTIDE SEQUENCE [LARGE SCALE GENOMIC DNA]</scope>
    <source>
        <strain evidence="4 6">DSM 3764</strain>
    </source>
</reference>
<sequence length="39" mass="4082">MLKVIVLIMALAFTGSVMASPGHNASDQHRGCTKPPAQC</sequence>
<evidence type="ECO:0000313" key="6">
    <source>
        <dbReference type="Proteomes" id="UP000295794"/>
    </source>
</evidence>
<proteinExistence type="predicted"/>
<evidence type="ECO:0000256" key="1">
    <source>
        <dbReference type="SAM" id="MobiDB-lite"/>
    </source>
</evidence>
<keyword evidence="2" id="KW-0732">Signal</keyword>